<accession>A0A841H6V9</accession>
<dbReference type="PROSITE" id="PS51257">
    <property type="entry name" value="PROKAR_LIPOPROTEIN"/>
    <property type="match status" value="1"/>
</dbReference>
<dbReference type="AlphaFoldDB" id="A0A841H6V9"/>
<dbReference type="Gene3D" id="3.20.20.370">
    <property type="entry name" value="Glycoside hydrolase/deacetylase"/>
    <property type="match status" value="1"/>
</dbReference>
<evidence type="ECO:0000313" key="3">
    <source>
        <dbReference type="Proteomes" id="UP000582837"/>
    </source>
</evidence>
<dbReference type="SUPFAM" id="SSF88713">
    <property type="entry name" value="Glycoside hydrolase/deacetylase"/>
    <property type="match status" value="1"/>
</dbReference>
<feature type="region of interest" description="Disordered" evidence="1">
    <location>
        <begin position="382"/>
        <end position="409"/>
    </location>
</feature>
<feature type="compositionally biased region" description="Low complexity" evidence="1">
    <location>
        <begin position="384"/>
        <end position="409"/>
    </location>
</feature>
<feature type="compositionally biased region" description="Low complexity" evidence="1">
    <location>
        <begin position="52"/>
        <end position="65"/>
    </location>
</feature>
<comment type="caution">
    <text evidence="2">The sequence shown here is derived from an EMBL/GenBank/DDBJ whole genome shotgun (WGS) entry which is preliminary data.</text>
</comment>
<dbReference type="GO" id="GO:0005975">
    <property type="term" value="P:carbohydrate metabolic process"/>
    <property type="evidence" value="ECO:0007669"/>
    <property type="project" value="InterPro"/>
</dbReference>
<reference evidence="2 3" key="1">
    <citation type="submission" date="2020-08" db="EMBL/GenBank/DDBJ databases">
        <title>Genomic Encyclopedia of Type Strains, Phase IV (KMG-IV): sequencing the most valuable type-strain genomes for metagenomic binning, comparative biology and taxonomic classification.</title>
        <authorList>
            <person name="Goeker M."/>
        </authorList>
    </citation>
    <scope>NUCLEOTIDE SEQUENCE [LARGE SCALE GENOMIC DNA]</scope>
    <source>
        <strain evidence="2 3">DSM 29007</strain>
    </source>
</reference>
<protein>
    <recommendedName>
        <fullName evidence="4">Polysaccharide deacetylase</fullName>
    </recommendedName>
</protein>
<organism evidence="2 3">
    <name type="scientific">Longimicrobium terrae</name>
    <dbReference type="NCBI Taxonomy" id="1639882"/>
    <lineage>
        <taxon>Bacteria</taxon>
        <taxon>Pseudomonadati</taxon>
        <taxon>Gemmatimonadota</taxon>
        <taxon>Longimicrobiia</taxon>
        <taxon>Longimicrobiales</taxon>
        <taxon>Longimicrobiaceae</taxon>
        <taxon>Longimicrobium</taxon>
    </lineage>
</organism>
<evidence type="ECO:0008006" key="4">
    <source>
        <dbReference type="Google" id="ProtNLM"/>
    </source>
</evidence>
<dbReference type="RefSeq" id="WP_170035269.1">
    <property type="nucleotide sequence ID" value="NZ_JABDTL010000001.1"/>
</dbReference>
<proteinExistence type="predicted"/>
<gene>
    <name evidence="2" type="ORF">HNQ61_005354</name>
</gene>
<feature type="region of interest" description="Disordered" evidence="1">
    <location>
        <begin position="52"/>
        <end position="81"/>
    </location>
</feature>
<dbReference type="Proteomes" id="UP000582837">
    <property type="component" value="Unassembled WGS sequence"/>
</dbReference>
<name>A0A841H6V9_9BACT</name>
<evidence type="ECO:0000256" key="1">
    <source>
        <dbReference type="SAM" id="MobiDB-lite"/>
    </source>
</evidence>
<sequence length="409" mass="43361">MLISKDWGRAAAAAALVALLAACGGDEGEKGAAKGADSTAAGTAAAPGADSAAGAQAAAPQTTGGPVSGLPAGPTVDAPPNEMGRIMVLEYHRTGSPEGEFVRTLANFRKDLESLYAAGFRPVTMRQVMEGNIDIPAGTSPVVFTLDDATRGQFYHTAAGEVDPNTMVGSFEAFKRQNPAWGTAGMVMCILPAAAHPSNFFGETPDKGTPRAQREATIRKKMEFLLQNNYEICNHTLYHARLDRASNTQQAMDWIGIGEDSIKAYLPADYDIVTFALPLGMWPREHSAAWQGTYRDGKRYENRVVLEVSGGPNVSPFDNRWDGHSVDRFIVAPGALERQLERWKADPTNRYISDGDPRTVSYPASMAQYVARDRLGGRTAREVAGAPAAAPAAGAQPAGAAAPAAGARR</sequence>
<dbReference type="EMBL" id="JACHIA010000027">
    <property type="protein sequence ID" value="MBB6073683.1"/>
    <property type="molecule type" value="Genomic_DNA"/>
</dbReference>
<keyword evidence="3" id="KW-1185">Reference proteome</keyword>
<dbReference type="InterPro" id="IPR011330">
    <property type="entry name" value="Glyco_hydro/deAcase_b/a-brl"/>
</dbReference>
<evidence type="ECO:0000313" key="2">
    <source>
        <dbReference type="EMBL" id="MBB6073683.1"/>
    </source>
</evidence>